<accession>A0A6C0KK24</accession>
<dbReference type="EMBL" id="MN740927">
    <property type="protein sequence ID" value="QHU18305.1"/>
    <property type="molecule type" value="Genomic_DNA"/>
</dbReference>
<proteinExistence type="predicted"/>
<dbReference type="AlphaFoldDB" id="A0A6C0KK24"/>
<sequence>MFLSMKPLSFYIIFHKDIYQENTSSFSEESTKKFLKWVAVNEKIPKQYPLWIPTDCLIKEWEMEFHSPLYQMLNFYQNSTLLHLFWNKEYEKSKYIGFGQYDMSFDAAEFEKLDHTLKTTEDTVYGAFIYAFTAILPSYPYELLQYMFLTPYNEFYGTAHTFDKLKEMPLFLLHTFIIPSWFFKHMMPFIEKNIPHILRIFQWDTRHLAGTLERIFALCIACGMLEGKLRNILPLLGVKEKHEHRTEDSFRGISTGTI</sequence>
<organism evidence="1">
    <name type="scientific">viral metagenome</name>
    <dbReference type="NCBI Taxonomy" id="1070528"/>
    <lineage>
        <taxon>unclassified sequences</taxon>
        <taxon>metagenomes</taxon>
        <taxon>organismal metagenomes</taxon>
    </lineage>
</organism>
<name>A0A6C0KK24_9ZZZZ</name>
<protein>
    <submittedName>
        <fullName evidence="1">Uncharacterized protein</fullName>
    </submittedName>
</protein>
<reference evidence="1" key="1">
    <citation type="journal article" date="2020" name="Nature">
        <title>Giant virus diversity and host interactions through global metagenomics.</title>
        <authorList>
            <person name="Schulz F."/>
            <person name="Roux S."/>
            <person name="Paez-Espino D."/>
            <person name="Jungbluth S."/>
            <person name="Walsh D.A."/>
            <person name="Denef V.J."/>
            <person name="McMahon K.D."/>
            <person name="Konstantinidis K.T."/>
            <person name="Eloe-Fadrosh E.A."/>
            <person name="Kyrpides N.C."/>
            <person name="Woyke T."/>
        </authorList>
    </citation>
    <scope>NUCLEOTIDE SEQUENCE</scope>
    <source>
        <strain evidence="1">GVMAG-S-3300013006-138</strain>
    </source>
</reference>
<evidence type="ECO:0000313" key="1">
    <source>
        <dbReference type="EMBL" id="QHU18305.1"/>
    </source>
</evidence>